<dbReference type="PIRSF" id="PIRSF028451">
    <property type="entry name" value="UCP028451"/>
    <property type="match status" value="1"/>
</dbReference>
<gene>
    <name evidence="1" type="ORF">R2601_22646</name>
</gene>
<dbReference type="AlphaFoldDB" id="Q0FHD9"/>
<reference evidence="1 2" key="1">
    <citation type="journal article" date="2010" name="J. Bacteriol.">
        <title>Genome sequences of Pelagibaca bermudensis HTCC2601T and Maritimibacter alkaliphilus HTCC2654T, the type strains of two marine Roseobacter genera.</title>
        <authorList>
            <person name="Thrash J.C."/>
            <person name="Cho J.C."/>
            <person name="Ferriera S."/>
            <person name="Johnson J."/>
            <person name="Vergin K.L."/>
            <person name="Giovannoni S.J."/>
        </authorList>
    </citation>
    <scope>NUCLEOTIDE SEQUENCE [LARGE SCALE GENOMIC DNA]</scope>
    <source>
        <strain evidence="2">DSM 26914 / JCM 13377 / KCTC 12554 / HTCC2601</strain>
    </source>
</reference>
<accession>Q0FHD9</accession>
<comment type="caution">
    <text evidence="1">The sequence shown here is derived from an EMBL/GenBank/DDBJ whole genome shotgun (WGS) entry which is preliminary data.</text>
</comment>
<evidence type="ECO:0000313" key="2">
    <source>
        <dbReference type="Proteomes" id="UP000006230"/>
    </source>
</evidence>
<dbReference type="InterPro" id="IPR015996">
    <property type="entry name" value="UCP028451"/>
</dbReference>
<dbReference type="Pfam" id="PF09365">
    <property type="entry name" value="DUF2461"/>
    <property type="match status" value="1"/>
</dbReference>
<dbReference type="Proteomes" id="UP000006230">
    <property type="component" value="Unassembled WGS sequence"/>
</dbReference>
<dbReference type="EMBL" id="AATQ01000075">
    <property type="protein sequence ID" value="EAU43620.1"/>
    <property type="molecule type" value="Genomic_DNA"/>
</dbReference>
<protein>
    <recommendedName>
        <fullName evidence="3">TIGR02453 family protein</fullName>
    </recommendedName>
</protein>
<keyword evidence="2" id="KW-1185">Reference proteome</keyword>
<dbReference type="PANTHER" id="PTHR36452:SF1">
    <property type="entry name" value="DUF2461 DOMAIN-CONTAINING PROTEIN"/>
    <property type="match status" value="1"/>
</dbReference>
<dbReference type="InterPro" id="IPR012808">
    <property type="entry name" value="CHP02453"/>
</dbReference>
<evidence type="ECO:0000313" key="1">
    <source>
        <dbReference type="EMBL" id="EAU43620.1"/>
    </source>
</evidence>
<dbReference type="STRING" id="314265.R2601_22646"/>
<dbReference type="NCBIfam" id="TIGR02453">
    <property type="entry name" value="TIGR02453 family protein"/>
    <property type="match status" value="1"/>
</dbReference>
<dbReference type="HOGENOM" id="CLU_036742_2_0_5"/>
<dbReference type="eggNOG" id="COG5587">
    <property type="taxonomic scope" value="Bacteria"/>
</dbReference>
<dbReference type="OrthoDB" id="9794241at2"/>
<dbReference type="RefSeq" id="WP_007799695.1">
    <property type="nucleotide sequence ID" value="NZ_DS022276.1"/>
</dbReference>
<evidence type="ECO:0008006" key="3">
    <source>
        <dbReference type="Google" id="ProtNLM"/>
    </source>
</evidence>
<dbReference type="PANTHER" id="PTHR36452">
    <property type="entry name" value="CHROMOSOME 12, WHOLE GENOME SHOTGUN SEQUENCE"/>
    <property type="match status" value="1"/>
</dbReference>
<name>Q0FHD9_SALBH</name>
<proteinExistence type="predicted"/>
<organism evidence="1 2">
    <name type="scientific">Salipiger bermudensis (strain DSM 26914 / JCM 13377 / KCTC 12554 / HTCC2601)</name>
    <name type="common">Pelagibaca bermudensis</name>
    <dbReference type="NCBI Taxonomy" id="314265"/>
    <lineage>
        <taxon>Bacteria</taxon>
        <taxon>Pseudomonadati</taxon>
        <taxon>Pseudomonadota</taxon>
        <taxon>Alphaproteobacteria</taxon>
        <taxon>Rhodobacterales</taxon>
        <taxon>Roseobacteraceae</taxon>
        <taxon>Salipiger</taxon>
    </lineage>
</organism>
<sequence length="213" mass="24303">MTAQIELTHFAPQTRRFLIDLAANNNRDWFRRNKLRYDSEVRRPAERLVDRLSERLAAATGRPVRGKLFRPHRDVRFSDDKTPFYTHLHAAWTLPGGRSWYFGLSADYATAGAGVMTFDEDQTVAWRHSVAGVSGEALAALLERLDARLDPATLDEVPAPYPATHPRADLLRRCGCVAWYDELFEALAEDPEATLTQTFERLSPLQDWLARHL</sequence>